<dbReference type="PRINTS" id="PR00722">
    <property type="entry name" value="CHYMOTRYPSIN"/>
</dbReference>
<keyword evidence="8" id="KW-0732">Signal</keyword>
<evidence type="ECO:0000259" key="9">
    <source>
        <dbReference type="PROSITE" id="PS50240"/>
    </source>
</evidence>
<keyword evidence="4" id="KW-0378">Hydrolase</keyword>
<evidence type="ECO:0000256" key="2">
    <source>
        <dbReference type="ARBA" id="ARBA00022525"/>
    </source>
</evidence>
<dbReference type="SMART" id="SM00020">
    <property type="entry name" value="Tryp_SPc"/>
    <property type="match status" value="1"/>
</dbReference>
<evidence type="ECO:0000313" key="11">
    <source>
        <dbReference type="RefSeq" id="XP_015520988.1"/>
    </source>
</evidence>
<dbReference type="Proteomes" id="UP000829291">
    <property type="component" value="Chromosome 4"/>
</dbReference>
<dbReference type="EC" id="3.4.21.1" evidence="7"/>
<dbReference type="GO" id="GO:0005576">
    <property type="term" value="C:extracellular region"/>
    <property type="evidence" value="ECO:0007669"/>
    <property type="project" value="UniProtKB-SubCell"/>
</dbReference>
<dbReference type="PROSITE" id="PS50240">
    <property type="entry name" value="TRYPSIN_DOM"/>
    <property type="match status" value="1"/>
</dbReference>
<feature type="signal peptide" evidence="8">
    <location>
        <begin position="1"/>
        <end position="32"/>
    </location>
</feature>
<dbReference type="PANTHER" id="PTHR24252:SF7">
    <property type="entry name" value="HYALIN"/>
    <property type="match status" value="1"/>
</dbReference>
<dbReference type="InterPro" id="IPR009003">
    <property type="entry name" value="Peptidase_S1_PA"/>
</dbReference>
<keyword evidence="2" id="KW-0964">Secreted</keyword>
<organism evidence="11">
    <name type="scientific">Neodiprion lecontei</name>
    <name type="common">Redheaded pine sawfly</name>
    <dbReference type="NCBI Taxonomy" id="441921"/>
    <lineage>
        <taxon>Eukaryota</taxon>
        <taxon>Metazoa</taxon>
        <taxon>Ecdysozoa</taxon>
        <taxon>Arthropoda</taxon>
        <taxon>Hexapoda</taxon>
        <taxon>Insecta</taxon>
        <taxon>Pterygota</taxon>
        <taxon>Neoptera</taxon>
        <taxon>Endopterygota</taxon>
        <taxon>Hymenoptera</taxon>
        <taxon>Tenthredinoidea</taxon>
        <taxon>Diprionidae</taxon>
        <taxon>Diprioninae</taxon>
        <taxon>Neodiprion</taxon>
    </lineage>
</organism>
<keyword evidence="5" id="KW-0720">Serine protease</keyword>
<dbReference type="KEGG" id="nlo:107225146"/>
<dbReference type="GeneID" id="107225146"/>
<dbReference type="RefSeq" id="XP_015520988.1">
    <property type="nucleotide sequence ID" value="XM_015665502.2"/>
</dbReference>
<dbReference type="InterPro" id="IPR001254">
    <property type="entry name" value="Trypsin_dom"/>
</dbReference>
<evidence type="ECO:0000256" key="1">
    <source>
        <dbReference type="ARBA" id="ARBA00004239"/>
    </source>
</evidence>
<dbReference type="PROSITE" id="PS00134">
    <property type="entry name" value="TRYPSIN_HIS"/>
    <property type="match status" value="1"/>
</dbReference>
<dbReference type="InParanoid" id="A0A6J0C389"/>
<evidence type="ECO:0000256" key="7">
    <source>
        <dbReference type="ARBA" id="ARBA00044036"/>
    </source>
</evidence>
<dbReference type="Pfam" id="PF00089">
    <property type="entry name" value="Trypsin"/>
    <property type="match status" value="1"/>
</dbReference>
<dbReference type="InterPro" id="IPR001314">
    <property type="entry name" value="Peptidase_S1A"/>
</dbReference>
<comment type="subcellular location">
    <subcellularLocation>
        <location evidence="1">Secreted</location>
        <location evidence="1">Extracellular space</location>
    </subcellularLocation>
</comment>
<dbReference type="PANTHER" id="PTHR24252">
    <property type="entry name" value="ACROSIN-RELATED"/>
    <property type="match status" value="1"/>
</dbReference>
<feature type="domain" description="Peptidase S1" evidence="9">
    <location>
        <begin position="55"/>
        <end position="290"/>
    </location>
</feature>
<protein>
    <recommendedName>
        <fullName evidence="7">chymotrypsin</fullName>
        <ecNumber evidence="7">3.4.21.1</ecNumber>
    </recommendedName>
</protein>
<evidence type="ECO:0000256" key="5">
    <source>
        <dbReference type="ARBA" id="ARBA00022825"/>
    </source>
</evidence>
<accession>A0A6J0C389</accession>
<dbReference type="GO" id="GO:0016485">
    <property type="term" value="P:protein processing"/>
    <property type="evidence" value="ECO:0007669"/>
    <property type="project" value="UniProtKB-ARBA"/>
</dbReference>
<sequence>MQLTMLSNHVNRFLTQELTLLLLVGIVGVSSSEQGIYSSNEDQPEGNKLRQLGRIVNGSQALLGQFSHQVSLRYSWTESHFCGGSIIDSQWILTAAHCMFLQTGAQIQPWMVSVIAGDLWLNRTSSTSQRRSVSQIIIHEDYDSVTYENDITLLRLGEPLLFENPAVQYQTLQSSTVAAGTTCQVAGWGYPAIDILHLMNELMYVDVSIVSQTVCRKLYVEFSDIPDGMICAGYIEGLRDACQGDSGGGLICEGVLTGVVSSGNGCAWPGFPGIYTDVKHYREWVLRWSGIEDRTGGASALRSLSISTALLSLIAVSL</sequence>
<dbReference type="InterPro" id="IPR043504">
    <property type="entry name" value="Peptidase_S1_PA_chymotrypsin"/>
</dbReference>
<name>A0A6J0C389_NEOLC</name>
<dbReference type="SUPFAM" id="SSF50494">
    <property type="entry name" value="Trypsin-like serine proteases"/>
    <property type="match status" value="1"/>
</dbReference>
<evidence type="ECO:0000256" key="6">
    <source>
        <dbReference type="ARBA" id="ARBA00023157"/>
    </source>
</evidence>
<reference evidence="11" key="1">
    <citation type="submission" date="2025-08" db="UniProtKB">
        <authorList>
            <consortium name="RefSeq"/>
        </authorList>
    </citation>
    <scope>IDENTIFICATION</scope>
    <source>
        <tissue evidence="11">Thorax and Abdomen</tissue>
    </source>
</reference>
<evidence type="ECO:0000256" key="4">
    <source>
        <dbReference type="ARBA" id="ARBA00022801"/>
    </source>
</evidence>
<evidence type="ECO:0000256" key="8">
    <source>
        <dbReference type="SAM" id="SignalP"/>
    </source>
</evidence>
<dbReference type="GO" id="GO:0004252">
    <property type="term" value="F:serine-type endopeptidase activity"/>
    <property type="evidence" value="ECO:0007669"/>
    <property type="project" value="UniProtKB-EC"/>
</dbReference>
<dbReference type="OrthoDB" id="10059102at2759"/>
<feature type="chain" id="PRO_5026704498" description="chymotrypsin" evidence="8">
    <location>
        <begin position="33"/>
        <end position="318"/>
    </location>
</feature>
<evidence type="ECO:0000256" key="3">
    <source>
        <dbReference type="ARBA" id="ARBA00022670"/>
    </source>
</evidence>
<dbReference type="FunFam" id="2.40.10.10:FF:000047">
    <property type="entry name" value="Trypsin eta"/>
    <property type="match status" value="1"/>
</dbReference>
<keyword evidence="10" id="KW-1185">Reference proteome</keyword>
<dbReference type="AlphaFoldDB" id="A0A6J0C389"/>
<dbReference type="Gene3D" id="2.40.10.10">
    <property type="entry name" value="Trypsin-like serine proteases"/>
    <property type="match status" value="1"/>
</dbReference>
<proteinExistence type="predicted"/>
<dbReference type="CDD" id="cd00190">
    <property type="entry name" value="Tryp_SPc"/>
    <property type="match status" value="1"/>
</dbReference>
<dbReference type="InterPro" id="IPR018114">
    <property type="entry name" value="TRYPSIN_HIS"/>
</dbReference>
<keyword evidence="3" id="KW-0645">Protease</keyword>
<gene>
    <name evidence="11" type="primary">LOC107225146</name>
</gene>
<evidence type="ECO:0000313" key="10">
    <source>
        <dbReference type="Proteomes" id="UP000829291"/>
    </source>
</evidence>
<keyword evidence="6" id="KW-1015">Disulfide bond</keyword>